<dbReference type="Gene3D" id="3.40.50.300">
    <property type="entry name" value="P-loop containing nucleotide triphosphate hydrolases"/>
    <property type="match status" value="2"/>
</dbReference>
<dbReference type="GO" id="GO:0016604">
    <property type="term" value="C:nuclear body"/>
    <property type="evidence" value="ECO:0007669"/>
    <property type="project" value="TreeGrafter"/>
</dbReference>
<dbReference type="GO" id="GO:0005524">
    <property type="term" value="F:ATP binding"/>
    <property type="evidence" value="ECO:0007669"/>
    <property type="project" value="UniProtKB-UniRule"/>
</dbReference>
<evidence type="ECO:0000256" key="8">
    <source>
        <dbReference type="PROSITE-ProRule" id="PRU00560"/>
    </source>
</evidence>
<comment type="similarity">
    <text evidence="2">Belongs to the DNA2/NAM7 helicase family.</text>
</comment>
<evidence type="ECO:0000256" key="4">
    <source>
        <dbReference type="ARBA" id="ARBA00022801"/>
    </source>
</evidence>
<feature type="compositionally biased region" description="Polar residues" evidence="10">
    <location>
        <begin position="916"/>
        <end position="925"/>
    </location>
</feature>
<dbReference type="InterPro" id="IPR045055">
    <property type="entry name" value="DNA2/NAM7-like"/>
</dbReference>
<reference evidence="12" key="1">
    <citation type="journal article" date="2021" name="Open Biol.">
        <title>Shared evolutionary footprints suggest mitochondrial oxidative damage underlies multiple complex I losses in fungi.</title>
        <authorList>
            <person name="Schikora-Tamarit M.A."/>
            <person name="Marcet-Houben M."/>
            <person name="Nosek J."/>
            <person name="Gabaldon T."/>
        </authorList>
    </citation>
    <scope>NUCLEOTIDE SEQUENCE</scope>
    <source>
        <strain evidence="12">CBS6075</strain>
    </source>
</reference>
<feature type="domain" description="UvrD-like helicase ATP-binding" evidence="11">
    <location>
        <begin position="1269"/>
        <end position="1577"/>
    </location>
</feature>
<dbReference type="GO" id="GO:0016787">
    <property type="term" value="F:hydrolase activity"/>
    <property type="evidence" value="ECO:0007669"/>
    <property type="project" value="UniProtKB-UniRule"/>
</dbReference>
<proteinExistence type="inferred from homology"/>
<dbReference type="Pfam" id="PF13087">
    <property type="entry name" value="AAA_12"/>
    <property type="match status" value="1"/>
</dbReference>
<dbReference type="InterPro" id="IPR056474">
    <property type="entry name" value="SEN1_barrel"/>
</dbReference>
<evidence type="ECO:0000313" key="12">
    <source>
        <dbReference type="EMBL" id="KAH3668144.1"/>
    </source>
</evidence>
<keyword evidence="7" id="KW-0539">Nucleus</keyword>
<dbReference type="RefSeq" id="XP_046062558.1">
    <property type="nucleotide sequence ID" value="XM_046202710.1"/>
</dbReference>
<evidence type="ECO:0000256" key="5">
    <source>
        <dbReference type="ARBA" id="ARBA00022806"/>
    </source>
</evidence>
<protein>
    <recommendedName>
        <fullName evidence="11">UvrD-like helicase ATP-binding domain-containing protein</fullName>
    </recommendedName>
</protein>
<dbReference type="Pfam" id="PF13086">
    <property type="entry name" value="AAA_11"/>
    <property type="match status" value="1"/>
</dbReference>
<name>A0A9P8PBC8_9ASCO</name>
<evidence type="ECO:0000259" key="11">
    <source>
        <dbReference type="PROSITE" id="PS51198"/>
    </source>
</evidence>
<sequence>MSNLVELIENSHTKPTDDEVQQNVFNECYKYFVSLEQEHLFCDKTSAQIACYLLVICIAFDDSEILDNIKSKTRNSLDRCPKCIVGFHEARANARNDLLLKRNLPYDKISIVIQRVFQWEAQSLVDRLSKLQFTRDEDLLQDTDVLNTITECLICPQLLRTNENLKTLCSHLLEEVTKHRSIKPNLDVFAGILYFMFEGSEYQRDWALSCISENLKPSSFTSSFMEEYEIHFFNIQDPTFFNAENCINFWTNIIPFLRQCNQQSIMVLNYPNTASAFEKTASFKVVPLIQIFINQIMSYLNAPLPFLLRAFSVFLGKLENSFWELVQPHTYLNFFDVSFNSPHYTRFLDTLDLKNDKPSSTTPALEDLINWIYPLYRSVTPSQKTQTACIVFKYFIDKISRPKYGSLLACMGADIITDEIKLQNPLFDVKLTVELYSKSDARALIDKKSITLFDAMSNPAIKAKAVSAIVSSMMYDVASLAQASHFLAKYDSSTMSTLNMDLWILVSRKLSAHDTDFARNLLYSLDEASYVFSIDITLLKINFKSSKNPSDERLRELVAACSKQNKNVTMFSTSVEAILSRMSDFFTGAHLKEVLQDLPASIGLWKCICSCEEKMYDAAVGLLYETFDVDGRLEAIKELFNLDLAVTLEAAKEAFRSLTKLQQFNASKRGVRVLMDIVQCLMNPIDGVLIDPSQLNNSTRNILAQFWERCWKFLTMIYVKTFDWSKEYEKVKAHVQNTQHNEQITRTLMDFTRDVLELSQTMVDGYKMMVGCIQFTGMTEEQIKNVQQSLMQPVLNAFERTVYWLRLSDSALLYLCVQLTLTSLDLVDELQLEFGQTSLAILAKLCTKAKKFNNNLSEEQRGAILVRVRKFNSDLVDQIVAETESIRKGLEPAKPVSKSVTPVEEESTTRPKVPAKQSTLASFLSSKPYVPEPPPAPKRLSMLEQARLQLSEKRRQEPAPARPSGFNRKTRLAESDTSGSESESDSENSLFTREQVVAKLKKTKAALQSLQPRGKPMTVRGAGVARNVDLKKKAEELMRLRLNVNMNPLYNELLTWSYFRDSEYPDDDQQKYTAIKNTFQNAEDYQRTFRPLLLLECWQSIQRAKQVSQETPFKITIGSRSVTDNFFDVFASAKREVITEQKCVGDSDLVVLMFIENLEGESKITRKMLASCKHACFGRVKNIKNNHNGFSDITIRISTKSSLRAFLNPATEIVCMRVVQMTTLEREYSSLQGLKYYDLSKEIIGAVPSAVEKVDPVLVGKMKQMYAVNDSQAKAIAGSVHKDGFSLIQGPPGTGKTKTILGIIGYALTSGNTNVISVPGEQKVSPKRRILICAPSNAAVDELVLRLMGGIKNAKGENYKPNIVRLGRSDAVNAQVKSTTLEELVDAQLSAGNTMSDDSKIREEHRKCVKERDDLRNKLVSEELSADEVAKLEMKLQEVVQKRKELGRRLDELREQNSVKHRNREIERRNAQYKILSSAEVVCSTLSGSAHDVLAGMSFTFDTVVIDEAAQCIELSAIIPLRYGAKKCIMVGDPNQLPPTVLSQRAAEFNYEQSLFVRMQNSHSNSVYLLNMQYRMHPEISKFPSKEFYDSKLLDGPGMAEMNAKPWHSITEYGPYRFFDIQGSQHQNEQTKSLFNYQEAKIALEIVSDLFRLYPDENWSGKIGIISPYKEQIRCLREVFIQKYGYPITKEIDFNTVDGFQGQEKVIVLFSCVRAGEQNSGVGFLADVRRMNVALTRARSSLWVLGSKQTLTLNKTWRHLVEDLYERGLVTKASPGFTKNNSRAPVESAKKRDQQAAELAHGPKKQKLDTMSYSSLNNTKKRPSKSKPAKPQLSAPAPPEAGLPNIPNRPAAKPQIPSGPTGPDGNGLIKISKPKPKFPRRPNRN</sequence>
<dbReference type="GO" id="GO:0003678">
    <property type="term" value="F:DNA helicase activity"/>
    <property type="evidence" value="ECO:0007669"/>
    <property type="project" value="UniProtKB-ARBA"/>
</dbReference>
<reference evidence="12" key="2">
    <citation type="submission" date="2021-01" db="EMBL/GenBank/DDBJ databases">
        <authorList>
            <person name="Schikora-Tamarit M.A."/>
        </authorList>
    </citation>
    <scope>NUCLEOTIDE SEQUENCE</scope>
    <source>
        <strain evidence="12">CBS6075</strain>
    </source>
</reference>
<dbReference type="GO" id="GO:0006369">
    <property type="term" value="P:termination of RNA polymerase II transcription"/>
    <property type="evidence" value="ECO:0007669"/>
    <property type="project" value="TreeGrafter"/>
</dbReference>
<dbReference type="SUPFAM" id="SSF52540">
    <property type="entry name" value="P-loop containing nucleoside triphosphate hydrolases"/>
    <property type="match status" value="1"/>
</dbReference>
<feature type="region of interest" description="Disordered" evidence="10">
    <location>
        <begin position="892"/>
        <end position="938"/>
    </location>
</feature>
<keyword evidence="4 8" id="KW-0378">Hydrolase</keyword>
<dbReference type="InterPro" id="IPR041679">
    <property type="entry name" value="DNA2/NAM7-like_C"/>
</dbReference>
<comment type="subcellular location">
    <subcellularLocation>
        <location evidence="1">Nucleus</location>
    </subcellularLocation>
</comment>
<dbReference type="FunFam" id="3.40.50.300:FF:001152">
    <property type="entry name" value="tRNA-splicing endonuclease, putative"/>
    <property type="match status" value="1"/>
</dbReference>
<evidence type="ECO:0000256" key="7">
    <source>
        <dbReference type="ARBA" id="ARBA00023242"/>
    </source>
</evidence>
<gene>
    <name evidence="12" type="ORF">OGAPHI_001898</name>
</gene>
<dbReference type="InterPro" id="IPR047187">
    <property type="entry name" value="SF1_C_Upf1"/>
</dbReference>
<dbReference type="InterPro" id="IPR014016">
    <property type="entry name" value="UvrD-like_ATP-bd"/>
</dbReference>
<evidence type="ECO:0000256" key="9">
    <source>
        <dbReference type="SAM" id="Coils"/>
    </source>
</evidence>
<feature type="binding site" evidence="8">
    <location>
        <begin position="1290"/>
        <end position="1297"/>
    </location>
    <ligand>
        <name>ATP</name>
        <dbReference type="ChEBI" id="CHEBI:30616"/>
    </ligand>
</feature>
<dbReference type="Proteomes" id="UP000769157">
    <property type="component" value="Unassembled WGS sequence"/>
</dbReference>
<dbReference type="InterPro" id="IPR024481">
    <property type="entry name" value="Helicase_Sen1_N"/>
</dbReference>
<feature type="compositionally biased region" description="Polar residues" evidence="10">
    <location>
        <begin position="1809"/>
        <end position="1818"/>
    </location>
</feature>
<dbReference type="InterPro" id="IPR027417">
    <property type="entry name" value="P-loop_NTPase"/>
</dbReference>
<feature type="compositionally biased region" description="Basic residues" evidence="10">
    <location>
        <begin position="1819"/>
        <end position="1828"/>
    </location>
</feature>
<dbReference type="GeneID" id="70233865"/>
<feature type="region of interest" description="Disordered" evidence="10">
    <location>
        <begin position="1773"/>
        <end position="1885"/>
    </location>
</feature>
<evidence type="ECO:0000256" key="1">
    <source>
        <dbReference type="ARBA" id="ARBA00004123"/>
    </source>
</evidence>
<dbReference type="GO" id="GO:0005694">
    <property type="term" value="C:chromosome"/>
    <property type="evidence" value="ECO:0007669"/>
    <property type="project" value="UniProtKB-ARBA"/>
</dbReference>
<dbReference type="Pfam" id="PF12726">
    <property type="entry name" value="SEN1_N"/>
    <property type="match status" value="1"/>
</dbReference>
<dbReference type="PANTHER" id="PTHR10887:SF495">
    <property type="entry name" value="HELICASE SENATAXIN ISOFORM X1-RELATED"/>
    <property type="match status" value="1"/>
</dbReference>
<keyword evidence="3 8" id="KW-0547">Nucleotide-binding</keyword>
<dbReference type="InterPro" id="IPR044340">
    <property type="entry name" value="Helicase_Sen1_1B_dom"/>
</dbReference>
<dbReference type="CDD" id="cd21408">
    <property type="entry name" value="1B_Sen1p-like"/>
    <property type="match status" value="1"/>
</dbReference>
<keyword evidence="9" id="KW-0175">Coiled coil</keyword>
<dbReference type="EMBL" id="JAEUBE010000158">
    <property type="protein sequence ID" value="KAH3668144.1"/>
    <property type="molecule type" value="Genomic_DNA"/>
</dbReference>
<dbReference type="PANTHER" id="PTHR10887">
    <property type="entry name" value="DNA2/NAM7 HELICASE FAMILY"/>
    <property type="match status" value="1"/>
</dbReference>
<keyword evidence="5 8" id="KW-0347">Helicase</keyword>
<feature type="region of interest" description="Disordered" evidence="10">
    <location>
        <begin position="951"/>
        <end position="990"/>
    </location>
</feature>
<evidence type="ECO:0000256" key="3">
    <source>
        <dbReference type="ARBA" id="ARBA00022741"/>
    </source>
</evidence>
<feature type="coiled-coil region" evidence="9">
    <location>
        <begin position="1429"/>
        <end position="1463"/>
    </location>
</feature>
<dbReference type="PROSITE" id="PS51198">
    <property type="entry name" value="UVRD_HELICASE_ATP_BIND"/>
    <property type="match status" value="1"/>
</dbReference>
<evidence type="ECO:0000256" key="10">
    <source>
        <dbReference type="SAM" id="MobiDB-lite"/>
    </source>
</evidence>
<keyword evidence="6 8" id="KW-0067">ATP-binding</keyword>
<evidence type="ECO:0000256" key="6">
    <source>
        <dbReference type="ARBA" id="ARBA00022840"/>
    </source>
</evidence>
<dbReference type="FunFam" id="3.40.50.300:FF:000326">
    <property type="entry name" value="P-loop containing nucleoside triphosphate hydrolase"/>
    <property type="match status" value="1"/>
</dbReference>
<organism evidence="12 13">
    <name type="scientific">Ogataea philodendri</name>
    <dbReference type="NCBI Taxonomy" id="1378263"/>
    <lineage>
        <taxon>Eukaryota</taxon>
        <taxon>Fungi</taxon>
        <taxon>Dikarya</taxon>
        <taxon>Ascomycota</taxon>
        <taxon>Saccharomycotina</taxon>
        <taxon>Pichiomycetes</taxon>
        <taxon>Pichiales</taxon>
        <taxon>Pichiaceae</taxon>
        <taxon>Ogataea</taxon>
    </lineage>
</organism>
<comment type="caution">
    <text evidence="12">The sequence shown here is derived from an EMBL/GenBank/DDBJ whole genome shotgun (WGS) entry which is preliminary data.</text>
</comment>
<feature type="compositionally biased region" description="Basic residues" evidence="10">
    <location>
        <begin position="1872"/>
        <end position="1885"/>
    </location>
</feature>
<dbReference type="GO" id="GO:0001147">
    <property type="term" value="F:transcription termination site sequence-specific DNA binding"/>
    <property type="evidence" value="ECO:0007669"/>
    <property type="project" value="TreeGrafter"/>
</dbReference>
<dbReference type="CDD" id="cd18808">
    <property type="entry name" value="SF1_C_Upf1"/>
    <property type="match status" value="1"/>
</dbReference>
<dbReference type="OrthoDB" id="6513042at2759"/>
<evidence type="ECO:0000256" key="2">
    <source>
        <dbReference type="ARBA" id="ARBA00007913"/>
    </source>
</evidence>
<dbReference type="InterPro" id="IPR041677">
    <property type="entry name" value="DNA2/NAM7_AAA_11"/>
</dbReference>
<dbReference type="CDD" id="cd18042">
    <property type="entry name" value="DEXXQc_SETX"/>
    <property type="match status" value="1"/>
</dbReference>
<accession>A0A9P8PBC8</accession>
<evidence type="ECO:0000313" key="13">
    <source>
        <dbReference type="Proteomes" id="UP000769157"/>
    </source>
</evidence>
<dbReference type="Pfam" id="PF23576">
    <property type="entry name" value="SEN1_barrel"/>
    <property type="match status" value="1"/>
</dbReference>
<keyword evidence="13" id="KW-1185">Reference proteome</keyword>